<dbReference type="Pfam" id="PF00156">
    <property type="entry name" value="Pribosyltran"/>
    <property type="match status" value="1"/>
</dbReference>
<protein>
    <submittedName>
        <fullName evidence="3">ComF family protein</fullName>
    </submittedName>
</protein>
<comment type="similarity">
    <text evidence="1">Belongs to the ComF/GntX family.</text>
</comment>
<evidence type="ECO:0000313" key="3">
    <source>
        <dbReference type="EMBL" id="AXY02177.1"/>
    </source>
</evidence>
<dbReference type="Gene3D" id="3.40.50.2020">
    <property type="match status" value="1"/>
</dbReference>
<dbReference type="Proteomes" id="UP000262832">
    <property type="component" value="Chromosome I"/>
</dbReference>
<proteinExistence type="inferred from homology"/>
<keyword evidence="4" id="KW-1185">Reference proteome</keyword>
<evidence type="ECO:0000313" key="4">
    <source>
        <dbReference type="Proteomes" id="UP000262832"/>
    </source>
</evidence>
<dbReference type="PANTHER" id="PTHR47505:SF1">
    <property type="entry name" value="DNA UTILIZATION PROTEIN YHGH"/>
    <property type="match status" value="1"/>
</dbReference>
<accession>A0ABN5PG44</accession>
<dbReference type="EMBL" id="CP032093">
    <property type="protein sequence ID" value="AXY02177.1"/>
    <property type="molecule type" value="Genomic_DNA"/>
</dbReference>
<dbReference type="PANTHER" id="PTHR47505">
    <property type="entry name" value="DNA UTILIZATION PROTEIN YHGH"/>
    <property type="match status" value="1"/>
</dbReference>
<gene>
    <name evidence="3" type="ORF">D1115_14515</name>
</gene>
<feature type="domain" description="Phosphoribosyltransferase" evidence="2">
    <location>
        <begin position="166"/>
        <end position="258"/>
    </location>
</feature>
<dbReference type="CDD" id="cd06223">
    <property type="entry name" value="PRTases_typeI"/>
    <property type="match status" value="1"/>
</dbReference>
<dbReference type="InterPro" id="IPR000836">
    <property type="entry name" value="PRTase_dom"/>
</dbReference>
<sequence>MLSHQWQNIMHRVLGSQCGLCRFPINAYQATNPLRWCEHCFAQLNPIQRCARCGLAMTNEQAVTTVLASTKQANQINQTTQIDQAKIPCGACLRDPPPWQRLFTLGDYDFPLSAQVQRFKDDGEPWHVNALTQLLAQRIEHPAPVITCVPLHWQRYLKRGFNQSHTLARYLANHLEVRFEPNVFKRIKSAPSQRGHKKSNREQNLKGAFALKGKVRDSHVAIVDDVVTTGSTVRQLCDLLLEVGVESIDIYCICRTPAPGSL</sequence>
<name>A0ABN5PG44_9VIBR</name>
<dbReference type="RefSeq" id="WP_128812010.1">
    <property type="nucleotide sequence ID" value="NZ_CP032093.1"/>
</dbReference>
<dbReference type="SUPFAM" id="SSF53271">
    <property type="entry name" value="PRTase-like"/>
    <property type="match status" value="1"/>
</dbReference>
<evidence type="ECO:0000256" key="1">
    <source>
        <dbReference type="ARBA" id="ARBA00008007"/>
    </source>
</evidence>
<evidence type="ECO:0000259" key="2">
    <source>
        <dbReference type="Pfam" id="PF00156"/>
    </source>
</evidence>
<organism evidence="3 4">
    <name type="scientific">Vibrio alfacsensis</name>
    <dbReference type="NCBI Taxonomy" id="1074311"/>
    <lineage>
        <taxon>Bacteria</taxon>
        <taxon>Pseudomonadati</taxon>
        <taxon>Pseudomonadota</taxon>
        <taxon>Gammaproteobacteria</taxon>
        <taxon>Vibrionales</taxon>
        <taxon>Vibrionaceae</taxon>
        <taxon>Vibrio</taxon>
    </lineage>
</organism>
<reference evidence="3 4" key="1">
    <citation type="submission" date="2018-08" db="EMBL/GenBank/DDBJ databases">
        <title>Genomic taxonomy of the Vibrionaceae family.</title>
        <authorList>
            <person name="Gomez-Gil B."/>
            <person name="Tanaka M."/>
            <person name="Sawabe T."/>
            <person name="Enciso-Ibarra K."/>
        </authorList>
    </citation>
    <scope>NUCLEOTIDE SEQUENCE [LARGE SCALE GENOMIC DNA]</scope>
    <source>
        <strain evidence="3 4">CAIM 1831</strain>
    </source>
</reference>
<dbReference type="InterPro" id="IPR051910">
    <property type="entry name" value="ComF/GntX_DNA_util-trans"/>
</dbReference>
<dbReference type="InterPro" id="IPR029057">
    <property type="entry name" value="PRTase-like"/>
</dbReference>